<reference evidence="3 4" key="1">
    <citation type="submission" date="2018-07" db="EMBL/GenBank/DDBJ databases">
        <title>Genomic Encyclopedia of Type Strains, Phase IV (KMG-IV): sequencing the most valuable type-strain genomes for metagenomic binning, comparative biology and taxonomic classification.</title>
        <authorList>
            <person name="Goeker M."/>
        </authorList>
    </citation>
    <scope>NUCLEOTIDE SEQUENCE [LARGE SCALE GENOMIC DNA]</scope>
    <source>
        <strain evidence="3 4">DSM 4134</strain>
    </source>
</reference>
<organism evidence="3 4">
    <name type="scientific">Marinoscillum furvescens DSM 4134</name>
    <dbReference type="NCBI Taxonomy" id="1122208"/>
    <lineage>
        <taxon>Bacteria</taxon>
        <taxon>Pseudomonadati</taxon>
        <taxon>Bacteroidota</taxon>
        <taxon>Cytophagia</taxon>
        <taxon>Cytophagales</taxon>
        <taxon>Reichenbachiellaceae</taxon>
        <taxon>Marinoscillum</taxon>
    </lineage>
</organism>
<comment type="caution">
    <text evidence="3">The sequence shown here is derived from an EMBL/GenBank/DDBJ whole genome shotgun (WGS) entry which is preliminary data.</text>
</comment>
<keyword evidence="4" id="KW-1185">Reference proteome</keyword>
<protein>
    <submittedName>
        <fullName evidence="3">Outer membrane protein with beta-barrel domain</fullName>
    </submittedName>
</protein>
<evidence type="ECO:0000313" key="4">
    <source>
        <dbReference type="Proteomes" id="UP000256779"/>
    </source>
</evidence>
<gene>
    <name evidence="3" type="ORF">C7460_1398</name>
</gene>
<dbReference type="OrthoDB" id="891525at2"/>
<name>A0A3D9KXF4_MARFU</name>
<feature type="domain" description="Outer membrane protein beta-barrel" evidence="2">
    <location>
        <begin position="62"/>
        <end position="195"/>
    </location>
</feature>
<evidence type="ECO:0000256" key="1">
    <source>
        <dbReference type="SAM" id="SignalP"/>
    </source>
</evidence>
<proteinExistence type="predicted"/>
<evidence type="ECO:0000259" key="2">
    <source>
        <dbReference type="Pfam" id="PF13568"/>
    </source>
</evidence>
<accession>A0A3D9KXF4</accession>
<feature type="chain" id="PRO_5017836428" evidence="1">
    <location>
        <begin position="20"/>
        <end position="229"/>
    </location>
</feature>
<feature type="signal peptide" evidence="1">
    <location>
        <begin position="1"/>
        <end position="19"/>
    </location>
</feature>
<dbReference type="Pfam" id="PF13568">
    <property type="entry name" value="OMP_b-brl_2"/>
    <property type="match status" value="1"/>
</dbReference>
<dbReference type="Proteomes" id="UP000256779">
    <property type="component" value="Unassembled WGS sequence"/>
</dbReference>
<dbReference type="RefSeq" id="WP_115870507.1">
    <property type="nucleotide sequence ID" value="NZ_QREG01000039.1"/>
</dbReference>
<evidence type="ECO:0000313" key="3">
    <source>
        <dbReference type="EMBL" id="RED91589.1"/>
    </source>
</evidence>
<keyword evidence="1" id="KW-0732">Signal</keyword>
<dbReference type="AlphaFoldDB" id="A0A3D9KXF4"/>
<dbReference type="EMBL" id="QREG01000039">
    <property type="protein sequence ID" value="RED91589.1"/>
    <property type="molecule type" value="Genomic_DNA"/>
</dbReference>
<dbReference type="InterPro" id="IPR025665">
    <property type="entry name" value="Beta-barrel_OMP_2"/>
</dbReference>
<sequence>MKRICGFFLLSILTFSVFAQDENKPKQPDLPGNLMIDFGFNRWSEEPDNLPLGFLGSNSVGIYYNRRLRFNDHISFHPGIGFTFEKYAFEDRYTWLRDDDGTVDFDSLSGVGFRKNKLVSNYLEIPIEFRIHPLGTVNGEGFFIGIGAVGGMRIGSHTKIKYDIGEDTVKEKLYDGFGLSDFRYGLQGRLGFRAIHVFYKYWLNDVFSTSPDANKSPQAWTVGINFSGF</sequence>